<dbReference type="HOGENOM" id="CLU_007884_3_2_4"/>
<evidence type="ECO:0000259" key="2">
    <source>
        <dbReference type="Pfam" id="PF01266"/>
    </source>
</evidence>
<evidence type="ECO:0000256" key="1">
    <source>
        <dbReference type="ARBA" id="ARBA00023002"/>
    </source>
</evidence>
<dbReference type="PANTHER" id="PTHR13847">
    <property type="entry name" value="SARCOSINE DEHYDROGENASE-RELATED"/>
    <property type="match status" value="1"/>
</dbReference>
<dbReference type="OrthoDB" id="9342835at2"/>
<sequence length="479" mass="51462">MRASTNQTLQLDRRAALPALARSYWFKQAVPQESAPQGLRGRHSVDIAIVGGGFVGLWTALAAKAMQPTARVIVLERDLCGGGASGRNGGFAMSWWPKISTLLSMAGRDEALRLALASERAIGELERFCLARGVDAHFVRGGWFWTATTEAQRGAWASTLQACERVGHQPFTAVAPDELARRTGSPVHLEGIFDTATATVQPALLARGLRQAALDDGIEVYEGSAVRTLHTGAPAVLGLDEAEVRAGTVVLANNVWAAAIPELAPLITPVNSALVVTEPIGERLQELGWRGNEAITDSQLLVGYYRKTRDGRLVFGKGSGALSSGGRIGQVFSRDPGTEALTEADFRRTYPELRDVAIAQAWAGPIDRTYDSLPVFGRLRGADHICYGIGWSGNGVAPSWVGGQILASLALGRKNEWSESALVGRECRKFPPEPIRFMGGTLVRNAVLRKERDEALGRKPAWLDTRLATLAPAGLEDKS</sequence>
<dbReference type="GeneID" id="69603035"/>
<dbReference type="Gene3D" id="3.30.9.10">
    <property type="entry name" value="D-Amino Acid Oxidase, subunit A, domain 2"/>
    <property type="match status" value="1"/>
</dbReference>
<dbReference type="SUPFAM" id="SSF51905">
    <property type="entry name" value="FAD/NAD(P)-binding domain"/>
    <property type="match status" value="1"/>
</dbReference>
<protein>
    <recommendedName>
        <fullName evidence="2">FAD dependent oxidoreductase domain-containing protein</fullName>
    </recommendedName>
</protein>
<dbReference type="Gene3D" id="3.50.50.60">
    <property type="entry name" value="FAD/NAD(P)-binding domain"/>
    <property type="match status" value="1"/>
</dbReference>
<dbReference type="Pfam" id="PF01266">
    <property type="entry name" value="DAO"/>
    <property type="match status" value="1"/>
</dbReference>
<dbReference type="InterPro" id="IPR006076">
    <property type="entry name" value="FAD-dep_OxRdtase"/>
</dbReference>
<evidence type="ECO:0000313" key="3">
    <source>
        <dbReference type="EMBL" id="CCJ56355.1"/>
    </source>
</evidence>
<dbReference type="Proteomes" id="UP000007564">
    <property type="component" value="Chromosome"/>
</dbReference>
<organism evidence="3 4">
    <name type="scientific">Bordetella bronchiseptica 253</name>
    <dbReference type="NCBI Taxonomy" id="568707"/>
    <lineage>
        <taxon>Bacteria</taxon>
        <taxon>Pseudomonadati</taxon>
        <taxon>Pseudomonadota</taxon>
        <taxon>Betaproteobacteria</taxon>
        <taxon>Burkholderiales</taxon>
        <taxon>Alcaligenaceae</taxon>
        <taxon>Bordetella</taxon>
    </lineage>
</organism>
<reference evidence="3 4" key="1">
    <citation type="journal article" date="2012" name="BMC Genomics">
        <title>Comparative genomics of the classical Bordetella subspecies: the evolution and exchange of virulence-associated diversity amongst closely related pathogens.</title>
        <authorList>
            <person name="Park J."/>
            <person name="Zhang Y."/>
            <person name="Buboltz A.M."/>
            <person name="Zhang X."/>
            <person name="Schuster S.C."/>
            <person name="Ahuja U."/>
            <person name="Liu M."/>
            <person name="Miller J.F."/>
            <person name="Sebaihia M."/>
            <person name="Bentley S.D."/>
            <person name="Parkhill J."/>
            <person name="Harvill E.T."/>
        </authorList>
    </citation>
    <scope>NUCLEOTIDE SEQUENCE [LARGE SCALE GENOMIC DNA]</scope>
    <source>
        <strain evidence="3 4">253</strain>
    </source>
</reference>
<keyword evidence="1" id="KW-0560">Oxidoreductase</keyword>
<dbReference type="GO" id="GO:0005737">
    <property type="term" value="C:cytoplasm"/>
    <property type="evidence" value="ECO:0007669"/>
    <property type="project" value="TreeGrafter"/>
</dbReference>
<dbReference type="InterPro" id="IPR036188">
    <property type="entry name" value="FAD/NAD-bd_sf"/>
</dbReference>
<dbReference type="GO" id="GO:0016491">
    <property type="term" value="F:oxidoreductase activity"/>
    <property type="evidence" value="ECO:0007669"/>
    <property type="project" value="UniProtKB-KW"/>
</dbReference>
<proteinExistence type="predicted"/>
<dbReference type="RefSeq" id="WP_010931299.1">
    <property type="nucleotide sequence ID" value="NC_019382.1"/>
</dbReference>
<dbReference type="EMBL" id="HE965806">
    <property type="protein sequence ID" value="CCJ56355.1"/>
    <property type="molecule type" value="Genomic_DNA"/>
</dbReference>
<name>A0A0C6PDW8_BORBO</name>
<gene>
    <name evidence="3" type="ORF">BN112_4441</name>
</gene>
<dbReference type="AlphaFoldDB" id="A0A0C6PDW8"/>
<dbReference type="KEGG" id="bbh:BN112_4441"/>
<accession>A0A0C6PDW8</accession>
<feature type="domain" description="FAD dependent oxidoreductase" evidence="2">
    <location>
        <begin position="46"/>
        <end position="409"/>
    </location>
</feature>
<dbReference type="PANTHER" id="PTHR13847:SF285">
    <property type="entry name" value="FAD DEPENDENT OXIDOREDUCTASE DOMAIN-CONTAINING PROTEIN"/>
    <property type="match status" value="1"/>
</dbReference>
<evidence type="ECO:0000313" key="4">
    <source>
        <dbReference type="Proteomes" id="UP000007564"/>
    </source>
</evidence>